<dbReference type="NCBIfam" id="TIGR01961">
    <property type="entry name" value="NuoC_fam"/>
    <property type="match status" value="1"/>
</dbReference>
<dbReference type="GO" id="GO:0005886">
    <property type="term" value="C:plasma membrane"/>
    <property type="evidence" value="ECO:0007669"/>
    <property type="project" value="UniProtKB-SubCell"/>
</dbReference>
<keyword evidence="2 3" id="KW-0813">Transport</keyword>
<comment type="subcellular location">
    <subcellularLocation>
        <location evidence="3">Cell membrane</location>
        <topology evidence="3">Peripheral membrane protein</topology>
        <orientation evidence="3">Cytoplasmic side</orientation>
    </subcellularLocation>
</comment>
<dbReference type="GO" id="GO:0048038">
    <property type="term" value="F:quinone binding"/>
    <property type="evidence" value="ECO:0007669"/>
    <property type="project" value="UniProtKB-KW"/>
</dbReference>
<keyword evidence="3" id="KW-1003">Cell membrane</keyword>
<feature type="compositionally biased region" description="Low complexity" evidence="4">
    <location>
        <begin position="40"/>
        <end position="58"/>
    </location>
</feature>
<dbReference type="InterPro" id="IPR001268">
    <property type="entry name" value="NADH_UbQ_OxRdtase_30kDa_su"/>
</dbReference>
<keyword evidence="7" id="KW-1185">Reference proteome</keyword>
<dbReference type="EMBL" id="RXHU01000041">
    <property type="protein sequence ID" value="RTE08974.1"/>
    <property type="molecule type" value="Genomic_DNA"/>
</dbReference>
<dbReference type="EC" id="7.1.1.-" evidence="3"/>
<evidence type="ECO:0000256" key="3">
    <source>
        <dbReference type="HAMAP-Rule" id="MF_01357"/>
    </source>
</evidence>
<gene>
    <name evidence="3" type="primary">nuoC</name>
    <name evidence="6" type="ORF">EJQ19_14490</name>
</gene>
<name>A0A430JD87_9BACL</name>
<keyword evidence="3" id="KW-0874">Quinone</keyword>
<feature type="compositionally biased region" description="Low complexity" evidence="4">
    <location>
        <begin position="143"/>
        <end position="159"/>
    </location>
</feature>
<comment type="subunit">
    <text evidence="3">NDH-1 is composed of 14 different subunits. Subunits NuoB, C, D, E, F, and G constitute the peripheral sector of the complex.</text>
</comment>
<keyword evidence="3" id="KW-1278">Translocase</keyword>
<evidence type="ECO:0000313" key="6">
    <source>
        <dbReference type="EMBL" id="RTE08974.1"/>
    </source>
</evidence>
<dbReference type="GO" id="GO:0008137">
    <property type="term" value="F:NADH dehydrogenase (ubiquinone) activity"/>
    <property type="evidence" value="ECO:0007669"/>
    <property type="project" value="InterPro"/>
</dbReference>
<comment type="function">
    <text evidence="3">NDH-1 shuttles electrons from NADH, via FMN and iron-sulfur (Fe-S) centers, to quinones in the respiratory chain. The immediate electron acceptor for the enzyme in this species is believed to be a menaquinone. Couples the redox reaction to proton translocation (for every two electrons transferred, four hydrogen ions are translocated across the cytoplasmic membrane), and thus conserves the redox energy in a proton gradient.</text>
</comment>
<feature type="compositionally biased region" description="Basic and acidic residues" evidence="4">
    <location>
        <begin position="1"/>
        <end position="15"/>
    </location>
</feature>
<feature type="compositionally biased region" description="Low complexity" evidence="4">
    <location>
        <begin position="67"/>
        <end position="134"/>
    </location>
</feature>
<dbReference type="InterPro" id="IPR037232">
    <property type="entry name" value="NADH_quin_OxRdtase_su_C/D-like"/>
</dbReference>
<comment type="catalytic activity">
    <reaction evidence="3">
        <text>a quinone + NADH + 5 H(+)(in) = a quinol + NAD(+) + 4 H(+)(out)</text>
        <dbReference type="Rhea" id="RHEA:57888"/>
        <dbReference type="ChEBI" id="CHEBI:15378"/>
        <dbReference type="ChEBI" id="CHEBI:24646"/>
        <dbReference type="ChEBI" id="CHEBI:57540"/>
        <dbReference type="ChEBI" id="CHEBI:57945"/>
        <dbReference type="ChEBI" id="CHEBI:132124"/>
    </reaction>
</comment>
<protein>
    <recommendedName>
        <fullName evidence="3">NADH-quinone oxidoreductase subunit C</fullName>
        <ecNumber evidence="3">7.1.1.-</ecNumber>
    </recommendedName>
    <alternativeName>
        <fullName evidence="3">NADH dehydrogenase I subunit C</fullName>
    </alternativeName>
    <alternativeName>
        <fullName evidence="3">NDH-1 subunit C</fullName>
    </alternativeName>
</protein>
<evidence type="ECO:0000256" key="1">
    <source>
        <dbReference type="ARBA" id="ARBA00007569"/>
    </source>
</evidence>
<proteinExistence type="inferred from homology"/>
<dbReference type="RefSeq" id="WP_126141950.1">
    <property type="nucleotide sequence ID" value="NZ_RXHU01000041.1"/>
</dbReference>
<feature type="domain" description="NADH:ubiquinone oxidoreductase 30kDa subunit" evidence="5">
    <location>
        <begin position="211"/>
        <end position="326"/>
    </location>
</feature>
<dbReference type="SUPFAM" id="SSF143243">
    <property type="entry name" value="Nqo5-like"/>
    <property type="match status" value="1"/>
</dbReference>
<keyword evidence="3" id="KW-0520">NAD</keyword>
<feature type="region of interest" description="Disordered" evidence="4">
    <location>
        <begin position="1"/>
        <end position="177"/>
    </location>
</feature>
<evidence type="ECO:0000313" key="7">
    <source>
        <dbReference type="Proteomes" id="UP000276128"/>
    </source>
</evidence>
<feature type="compositionally biased region" description="Low complexity" evidence="4">
    <location>
        <begin position="16"/>
        <end position="33"/>
    </location>
</feature>
<sequence length="332" mass="34841">MSEEKKPEETVKPSEETTASEASTPAEAASTTEPAKREAGAAPAEQAAQEGQAPAEAEVPGEKADGPAASANETPAPATPPASEGLAADAGKPGADDAAAQRAAARAARLAARAAADGAAEPASAATPAPASADGGDDEKAAKAAAAAEARAARAAARGAKTDAAEPAAPKEPSPNQPLLDRLVAIVKAEAGEDAIVDAFINEKDGHRPYIVVHSTRWVQAATTLRDHEELRCNYLRNLSGVDQETHLEVAYHLLSLSHRHEFCVKVKTDRENPNIPSVTDIWPTANWNEREVYDLLGIDFPGHPNLVRIMMPDDWVGHPLRKDYEPLDPEV</sequence>
<dbReference type="Gene3D" id="3.30.460.80">
    <property type="entry name" value="NADH:ubiquinone oxidoreductase, 30kDa subunit"/>
    <property type="match status" value="1"/>
</dbReference>
<organism evidence="6 7">
    <name type="scientific">Paenibacillus whitsoniae</name>
    <dbReference type="NCBI Taxonomy" id="2496558"/>
    <lineage>
        <taxon>Bacteria</taxon>
        <taxon>Bacillati</taxon>
        <taxon>Bacillota</taxon>
        <taxon>Bacilli</taxon>
        <taxon>Bacillales</taxon>
        <taxon>Paenibacillaceae</taxon>
        <taxon>Paenibacillus</taxon>
    </lineage>
</organism>
<comment type="caution">
    <text evidence="6">The sequence shown here is derived from an EMBL/GenBank/DDBJ whole genome shotgun (WGS) entry which is preliminary data.</text>
</comment>
<evidence type="ECO:0000259" key="5">
    <source>
        <dbReference type="Pfam" id="PF00329"/>
    </source>
</evidence>
<comment type="similarity">
    <text evidence="1 3">Belongs to the complex I 30 kDa subunit family.</text>
</comment>
<dbReference type="AlphaFoldDB" id="A0A430JD87"/>
<dbReference type="InterPro" id="IPR010218">
    <property type="entry name" value="NADH_DH_suC"/>
</dbReference>
<dbReference type="Pfam" id="PF00329">
    <property type="entry name" value="Complex1_30kDa"/>
    <property type="match status" value="1"/>
</dbReference>
<keyword evidence="3" id="KW-0472">Membrane</keyword>
<dbReference type="PANTHER" id="PTHR10884:SF14">
    <property type="entry name" value="NADH DEHYDROGENASE [UBIQUINONE] IRON-SULFUR PROTEIN 3, MITOCHONDRIAL"/>
    <property type="match status" value="1"/>
</dbReference>
<accession>A0A430JD87</accession>
<dbReference type="OrthoDB" id="9803286at2"/>
<dbReference type="Proteomes" id="UP000276128">
    <property type="component" value="Unassembled WGS sequence"/>
</dbReference>
<dbReference type="HAMAP" id="MF_01357">
    <property type="entry name" value="NDH1_NuoC"/>
    <property type="match status" value="1"/>
</dbReference>
<evidence type="ECO:0000256" key="4">
    <source>
        <dbReference type="SAM" id="MobiDB-lite"/>
    </source>
</evidence>
<dbReference type="PANTHER" id="PTHR10884">
    <property type="entry name" value="NADH DEHYDROGENASE UBIQUINONE IRON-SULFUR PROTEIN 3"/>
    <property type="match status" value="1"/>
</dbReference>
<evidence type="ECO:0000256" key="2">
    <source>
        <dbReference type="ARBA" id="ARBA00022448"/>
    </source>
</evidence>
<reference evidence="6 7" key="1">
    <citation type="submission" date="2018-12" db="EMBL/GenBank/DDBJ databases">
        <title>Bacillus ochoae sp. nov., Paenibacillus whitsoniae sp. nov., Paenibacillus spiritus sp. nov. Isolated from the Mars Exploration Rover during spacecraft assembly.</title>
        <authorList>
            <person name="Seuylemezian A."/>
            <person name="Vaishampayan P."/>
        </authorList>
    </citation>
    <scope>NUCLEOTIDE SEQUENCE [LARGE SCALE GENOMIC DNA]</scope>
    <source>
        <strain evidence="6 7">MER 54</strain>
    </source>
</reference>
<dbReference type="GO" id="GO:0050136">
    <property type="term" value="F:NADH dehydrogenase (quinone) (non-electrogenic) activity"/>
    <property type="evidence" value="ECO:0007669"/>
    <property type="project" value="UniProtKB-UniRule"/>
</dbReference>